<gene>
    <name evidence="3" type="primary">AXR1_5</name>
    <name evidence="3" type="ORF">CASFOL_041254</name>
</gene>
<evidence type="ECO:0000313" key="3">
    <source>
        <dbReference type="EMBL" id="KAL3615593.1"/>
    </source>
</evidence>
<proteinExistence type="predicted"/>
<accession>A0ABD3BDW0</accession>
<dbReference type="Proteomes" id="UP001632038">
    <property type="component" value="Unassembled WGS sequence"/>
</dbReference>
<dbReference type="AlphaFoldDB" id="A0ABD3BDW0"/>
<dbReference type="InterPro" id="IPR035985">
    <property type="entry name" value="Ubiquitin-activating_enz"/>
</dbReference>
<dbReference type="EMBL" id="JAVIJP010000100">
    <property type="protein sequence ID" value="KAL3615593.1"/>
    <property type="molecule type" value="Genomic_DNA"/>
</dbReference>
<dbReference type="InterPro" id="IPR045886">
    <property type="entry name" value="ThiF/MoeB/HesA"/>
</dbReference>
<dbReference type="InterPro" id="IPR000594">
    <property type="entry name" value="ThiF_NAD_FAD-bd"/>
</dbReference>
<sequence length="392" mass="44095">MVERRIFRSRGRMVIHCCDWAAAARTSAERGGADVLFGYREGKEASKIWGEQGQTALEKSSICLLNCGPTGPETLRNLVLGSVGSVTIVDGSKVELGDLGNNFMGLMFGTVTLVDSVLVDEPSVGQSKAKTVCVFLEELNDAVKAKFIEEYPEKLIDSSPSLLRLVEHSMVKLDKKICLDANVMLIFARSYGLTGFVRINVKEHAAIESKPDHFLDDLRLNNPWSELRRDLHTSDPVIHKHTPYVIILIKMADDWAKAHDGNLPSTREEKKVFKDLIKAKMIASDEDNFKEAIETSFKVFSPQGIILHVITIPRSISKPSRRRSPVDSDDESEPEKIDTEGNWGNSMRELTRAETAKLQQLVVVSEFRRSRELQFAAGRRRLRLRELQFSVR</sequence>
<keyword evidence="4" id="KW-1185">Reference proteome</keyword>
<dbReference type="PANTHER" id="PTHR10953">
    <property type="entry name" value="UBIQUITIN-ACTIVATING ENZYME E1"/>
    <property type="match status" value="1"/>
</dbReference>
<reference evidence="4" key="1">
    <citation type="journal article" date="2024" name="IScience">
        <title>Strigolactones Initiate the Formation of Haustorium-like Structures in Castilleja.</title>
        <authorList>
            <person name="Buerger M."/>
            <person name="Peterson D."/>
            <person name="Chory J."/>
        </authorList>
    </citation>
    <scope>NUCLEOTIDE SEQUENCE [LARGE SCALE GENOMIC DNA]</scope>
</reference>
<evidence type="ECO:0000259" key="2">
    <source>
        <dbReference type="Pfam" id="PF00899"/>
    </source>
</evidence>
<evidence type="ECO:0000313" key="4">
    <source>
        <dbReference type="Proteomes" id="UP001632038"/>
    </source>
</evidence>
<dbReference type="Gene3D" id="3.40.50.720">
    <property type="entry name" value="NAD(P)-binding Rossmann-like Domain"/>
    <property type="match status" value="1"/>
</dbReference>
<comment type="caution">
    <text evidence="3">The sequence shown here is derived from an EMBL/GenBank/DDBJ whole genome shotgun (WGS) entry which is preliminary data.</text>
</comment>
<dbReference type="PANTHER" id="PTHR10953:SF29">
    <property type="entry name" value="NEDD8-ACTIVATING ENZYME E1 REGULATORY SUBUNIT"/>
    <property type="match status" value="1"/>
</dbReference>
<feature type="region of interest" description="Disordered" evidence="1">
    <location>
        <begin position="318"/>
        <end position="346"/>
    </location>
</feature>
<name>A0ABD3BDW0_9LAMI</name>
<evidence type="ECO:0000256" key="1">
    <source>
        <dbReference type="SAM" id="MobiDB-lite"/>
    </source>
</evidence>
<protein>
    <submittedName>
        <fullName evidence="3">NEDD8-activating enzyme E1 regulatory subunit axr1</fullName>
    </submittedName>
</protein>
<dbReference type="Pfam" id="PF00899">
    <property type="entry name" value="ThiF"/>
    <property type="match status" value="1"/>
</dbReference>
<organism evidence="3 4">
    <name type="scientific">Castilleja foliolosa</name>
    <dbReference type="NCBI Taxonomy" id="1961234"/>
    <lineage>
        <taxon>Eukaryota</taxon>
        <taxon>Viridiplantae</taxon>
        <taxon>Streptophyta</taxon>
        <taxon>Embryophyta</taxon>
        <taxon>Tracheophyta</taxon>
        <taxon>Spermatophyta</taxon>
        <taxon>Magnoliopsida</taxon>
        <taxon>eudicotyledons</taxon>
        <taxon>Gunneridae</taxon>
        <taxon>Pentapetalae</taxon>
        <taxon>asterids</taxon>
        <taxon>lamiids</taxon>
        <taxon>Lamiales</taxon>
        <taxon>Orobanchaceae</taxon>
        <taxon>Pedicularideae</taxon>
        <taxon>Castillejinae</taxon>
        <taxon>Castilleja</taxon>
    </lineage>
</organism>
<dbReference type="SUPFAM" id="SSF69572">
    <property type="entry name" value="Activating enzymes of the ubiquitin-like proteins"/>
    <property type="match status" value="1"/>
</dbReference>
<feature type="domain" description="THIF-type NAD/FAD binding fold" evidence="2">
    <location>
        <begin position="47"/>
        <end position="157"/>
    </location>
</feature>